<reference evidence="2 3" key="1">
    <citation type="submission" date="2020-03" db="EMBL/GenBank/DDBJ databases">
        <title>Roseomonas selenitidurans sp. nov. isolated from soil.</title>
        <authorList>
            <person name="Liu H."/>
        </authorList>
    </citation>
    <scope>NUCLEOTIDE SEQUENCE [LARGE SCALE GENOMIC DNA]</scope>
    <source>
        <strain evidence="2 3">JCM 15073</strain>
    </source>
</reference>
<comment type="caution">
    <text evidence="2">The sequence shown here is derived from an EMBL/GenBank/DDBJ whole genome shotgun (WGS) entry which is preliminary data.</text>
</comment>
<evidence type="ECO:0000256" key="1">
    <source>
        <dbReference type="SAM" id="MobiDB-lite"/>
    </source>
</evidence>
<name>A0ABX1F8Z5_9PROT</name>
<sequence>MSEFIPGQPHTFTLGEAAKAAGVSKPSLSKAISSGRISAERKPDGSYSIQAAELFRAYPQHGKGNGEGNPSNDATLTGVSQTANPQLAESEANGLREQLATEKAERERERRQLTDQIEDLRSRLDREGEDRRRLTAILTDQRARAEQAAPPSSPAPPVEPAPRSLWQNLFGWRG</sequence>
<organism evidence="2 3">
    <name type="scientific">Falsiroseomonas frigidaquae</name>
    <dbReference type="NCBI Taxonomy" id="487318"/>
    <lineage>
        <taxon>Bacteria</taxon>
        <taxon>Pseudomonadati</taxon>
        <taxon>Pseudomonadota</taxon>
        <taxon>Alphaproteobacteria</taxon>
        <taxon>Acetobacterales</taxon>
        <taxon>Roseomonadaceae</taxon>
        <taxon>Falsiroseomonas</taxon>
    </lineage>
</organism>
<protein>
    <recommendedName>
        <fullName evidence="4">DNA-binding protein</fullName>
    </recommendedName>
</protein>
<keyword evidence="3" id="KW-1185">Reference proteome</keyword>
<evidence type="ECO:0000313" key="2">
    <source>
        <dbReference type="EMBL" id="NKE48772.1"/>
    </source>
</evidence>
<feature type="compositionally biased region" description="Polar residues" evidence="1">
    <location>
        <begin position="26"/>
        <end position="36"/>
    </location>
</feature>
<evidence type="ECO:0000313" key="3">
    <source>
        <dbReference type="Proteomes" id="UP000765160"/>
    </source>
</evidence>
<feature type="region of interest" description="Disordered" evidence="1">
    <location>
        <begin position="19"/>
        <end position="45"/>
    </location>
</feature>
<dbReference type="Proteomes" id="UP000765160">
    <property type="component" value="Unassembled WGS sequence"/>
</dbReference>
<proteinExistence type="predicted"/>
<feature type="compositionally biased region" description="Pro residues" evidence="1">
    <location>
        <begin position="151"/>
        <end position="160"/>
    </location>
</feature>
<feature type="region of interest" description="Disordered" evidence="1">
    <location>
        <begin position="58"/>
        <end position="94"/>
    </location>
</feature>
<feature type="region of interest" description="Disordered" evidence="1">
    <location>
        <begin position="139"/>
        <end position="164"/>
    </location>
</feature>
<gene>
    <name evidence="2" type="ORF">HB662_28665</name>
</gene>
<dbReference type="EMBL" id="JAAVTX010000015">
    <property type="protein sequence ID" value="NKE48772.1"/>
    <property type="molecule type" value="Genomic_DNA"/>
</dbReference>
<dbReference type="RefSeq" id="WP_168055477.1">
    <property type="nucleotide sequence ID" value="NZ_JAATJR010000015.1"/>
</dbReference>
<feature type="compositionally biased region" description="Polar residues" evidence="1">
    <location>
        <begin position="68"/>
        <end position="87"/>
    </location>
</feature>
<evidence type="ECO:0008006" key="4">
    <source>
        <dbReference type="Google" id="ProtNLM"/>
    </source>
</evidence>
<accession>A0ABX1F8Z5</accession>